<dbReference type="InterPro" id="IPR007529">
    <property type="entry name" value="Znf_HIT"/>
</dbReference>
<keyword evidence="5" id="KW-1185">Reference proteome</keyword>
<dbReference type="InterPro" id="IPR039646">
    <property type="entry name" value="ZNHIT2"/>
</dbReference>
<dbReference type="SUPFAM" id="SSF144232">
    <property type="entry name" value="HIT/MYND zinc finger-like"/>
    <property type="match status" value="1"/>
</dbReference>
<evidence type="ECO:0000313" key="5">
    <source>
        <dbReference type="Proteomes" id="UP001642520"/>
    </source>
</evidence>
<feature type="region of interest" description="Disordered" evidence="2">
    <location>
        <begin position="93"/>
        <end position="118"/>
    </location>
</feature>
<dbReference type="EMBL" id="CAXAJV020001289">
    <property type="protein sequence ID" value="CAL7938745.1"/>
    <property type="molecule type" value="Genomic_DNA"/>
</dbReference>
<evidence type="ECO:0000256" key="1">
    <source>
        <dbReference type="PROSITE-ProRule" id="PRU00453"/>
    </source>
</evidence>
<evidence type="ECO:0000259" key="3">
    <source>
        <dbReference type="PROSITE" id="PS51083"/>
    </source>
</evidence>
<dbReference type="PANTHER" id="PTHR15555">
    <property type="entry name" value="ZINC FINGER HIT DOMAIN CONTAINING PROTEIN 2 PROTEIN FON -RELATED"/>
    <property type="match status" value="1"/>
</dbReference>
<dbReference type="Gene3D" id="3.30.60.190">
    <property type="match status" value="1"/>
</dbReference>
<reference evidence="4 5" key="1">
    <citation type="submission" date="2024-08" db="EMBL/GenBank/DDBJ databases">
        <authorList>
            <person name="Will J Nash"/>
            <person name="Angela Man"/>
            <person name="Seanna McTaggart"/>
            <person name="Kendall Baker"/>
            <person name="Tom Barker"/>
            <person name="Leah Catchpole"/>
            <person name="Alex Durrant"/>
            <person name="Karim Gharbi"/>
            <person name="Naomi Irish"/>
            <person name="Gemy Kaithakottil"/>
            <person name="Debby Ku"/>
            <person name="Aaliyah Providence"/>
            <person name="Felix Shaw"/>
            <person name="David Swarbreck"/>
            <person name="Chris Watkins"/>
            <person name="Ann M. McCartney"/>
            <person name="Giulio Formenti"/>
            <person name="Alice Mouton"/>
            <person name="Noel Vella"/>
            <person name="Bjorn M von Reumont"/>
            <person name="Adriana Vella"/>
            <person name="Wilfried Haerty"/>
        </authorList>
    </citation>
    <scope>NUCLEOTIDE SEQUENCE [LARGE SCALE GENOMIC DNA]</scope>
</reference>
<keyword evidence="1" id="KW-0863">Zinc-finger</keyword>
<accession>A0ABP1NGV3</accession>
<dbReference type="Pfam" id="PF04438">
    <property type="entry name" value="zf-HIT"/>
    <property type="match status" value="1"/>
</dbReference>
<proteinExistence type="predicted"/>
<organism evidence="4 5">
    <name type="scientific">Xylocopa violacea</name>
    <name type="common">Violet carpenter bee</name>
    <name type="synonym">Apis violacea</name>
    <dbReference type="NCBI Taxonomy" id="135666"/>
    <lineage>
        <taxon>Eukaryota</taxon>
        <taxon>Metazoa</taxon>
        <taxon>Ecdysozoa</taxon>
        <taxon>Arthropoda</taxon>
        <taxon>Hexapoda</taxon>
        <taxon>Insecta</taxon>
        <taxon>Pterygota</taxon>
        <taxon>Neoptera</taxon>
        <taxon>Endopterygota</taxon>
        <taxon>Hymenoptera</taxon>
        <taxon>Apocrita</taxon>
        <taxon>Aculeata</taxon>
        <taxon>Apoidea</taxon>
        <taxon>Anthophila</taxon>
        <taxon>Apidae</taxon>
        <taxon>Xylocopa</taxon>
        <taxon>Xylocopa</taxon>
    </lineage>
</organism>
<sequence>MDIQATSSTNIDSVCKFCNTRPRAYTCPRCGLGYCSSDCYKSEAHSECSESFYKQCVLDELKSQESDPEGRQKMIEILKRVHEQDLENMEALVESDEMDDEEETIEESVEELDSDDDETVPNLERRLQNINLDNADEVWSALTDAEKQEFEALIKNGDIEKFLPQWVPWWTYHSKKKLVEDLDEKSDEQRIELPSLIDVPIFNELQKASPNVEFNVINVIYAYAYVANYYNGDYLNCPVEATVVFLDLCDNMKLNKIYENPESAINSVIHRVINCNWLPQDEQTLSAFKEAGNTIIQGSDKKNKYLYTAIALSQLHRLLTAAKDEILKSKNKIGSKEFSTKFAQRYNADNINLSKKILLLYCKKLEYYLSWTKSHHINMYT</sequence>
<evidence type="ECO:0000256" key="2">
    <source>
        <dbReference type="SAM" id="MobiDB-lite"/>
    </source>
</evidence>
<comment type="caution">
    <text evidence="4">The sequence shown here is derived from an EMBL/GenBank/DDBJ whole genome shotgun (WGS) entry which is preliminary data.</text>
</comment>
<dbReference type="Proteomes" id="UP001642520">
    <property type="component" value="Unassembled WGS sequence"/>
</dbReference>
<keyword evidence="1" id="KW-0862">Zinc</keyword>
<dbReference type="PANTHER" id="PTHR15555:SF0">
    <property type="entry name" value="ZINC FINGER HIT DOMAIN-CONTAINING PROTEIN 2"/>
    <property type="match status" value="1"/>
</dbReference>
<dbReference type="PROSITE" id="PS51083">
    <property type="entry name" value="ZF_HIT"/>
    <property type="match status" value="1"/>
</dbReference>
<protein>
    <recommendedName>
        <fullName evidence="3">HIT-type domain-containing protein</fullName>
    </recommendedName>
</protein>
<gene>
    <name evidence="4" type="ORF">XYLVIOL_LOCUS3466</name>
</gene>
<name>A0ABP1NGV3_XYLVO</name>
<keyword evidence="1" id="KW-0479">Metal-binding</keyword>
<evidence type="ECO:0000313" key="4">
    <source>
        <dbReference type="EMBL" id="CAL7938745.1"/>
    </source>
</evidence>
<feature type="domain" description="HIT-type" evidence="3">
    <location>
        <begin position="15"/>
        <end position="48"/>
    </location>
</feature>
<dbReference type="CDD" id="cd23024">
    <property type="entry name" value="zf-HIT_ZNHIT2-3"/>
    <property type="match status" value="1"/>
</dbReference>